<reference evidence="1 2" key="1">
    <citation type="journal article" date="2019" name="Genome Biol. Evol.">
        <title>Insights into the evolution of the New World diploid cottons (Gossypium, subgenus Houzingenia) based on genome sequencing.</title>
        <authorList>
            <person name="Grover C.E."/>
            <person name="Arick M.A. 2nd"/>
            <person name="Thrash A."/>
            <person name="Conover J.L."/>
            <person name="Sanders W.S."/>
            <person name="Peterson D.G."/>
            <person name="Frelichowski J.E."/>
            <person name="Scheffler J.A."/>
            <person name="Scheffler B.E."/>
            <person name="Wendel J.F."/>
        </authorList>
    </citation>
    <scope>NUCLEOTIDE SEQUENCE [LARGE SCALE GENOMIC DNA]</scope>
    <source>
        <strain evidence="1">157</strain>
        <tissue evidence="1">Leaf</tissue>
    </source>
</reference>
<accession>A0A7J8MR52</accession>
<evidence type="ECO:0000313" key="2">
    <source>
        <dbReference type="Proteomes" id="UP000593572"/>
    </source>
</evidence>
<dbReference type="EMBL" id="JABEZX010000009">
    <property type="protein sequence ID" value="MBA0567084.1"/>
    <property type="molecule type" value="Genomic_DNA"/>
</dbReference>
<dbReference type="Proteomes" id="UP000593572">
    <property type="component" value="Unassembled WGS sequence"/>
</dbReference>
<name>A0A7J8MR52_9ROSI</name>
<evidence type="ECO:0000313" key="1">
    <source>
        <dbReference type="EMBL" id="MBA0567084.1"/>
    </source>
</evidence>
<proteinExistence type="predicted"/>
<dbReference type="AlphaFoldDB" id="A0A7J8MR52"/>
<feature type="non-terminal residue" evidence="1">
    <location>
        <position position="17"/>
    </location>
</feature>
<protein>
    <submittedName>
        <fullName evidence="1">Uncharacterized protein</fullName>
    </submittedName>
</protein>
<keyword evidence="2" id="KW-1185">Reference proteome</keyword>
<gene>
    <name evidence="1" type="ORF">Golob_011844</name>
</gene>
<sequence>MNSWSIFLNKLNFLYFP</sequence>
<organism evidence="1 2">
    <name type="scientific">Gossypium lobatum</name>
    <dbReference type="NCBI Taxonomy" id="34289"/>
    <lineage>
        <taxon>Eukaryota</taxon>
        <taxon>Viridiplantae</taxon>
        <taxon>Streptophyta</taxon>
        <taxon>Embryophyta</taxon>
        <taxon>Tracheophyta</taxon>
        <taxon>Spermatophyta</taxon>
        <taxon>Magnoliopsida</taxon>
        <taxon>eudicotyledons</taxon>
        <taxon>Gunneridae</taxon>
        <taxon>Pentapetalae</taxon>
        <taxon>rosids</taxon>
        <taxon>malvids</taxon>
        <taxon>Malvales</taxon>
        <taxon>Malvaceae</taxon>
        <taxon>Malvoideae</taxon>
        <taxon>Gossypium</taxon>
    </lineage>
</organism>
<comment type="caution">
    <text evidence="1">The sequence shown here is derived from an EMBL/GenBank/DDBJ whole genome shotgun (WGS) entry which is preliminary data.</text>
</comment>